<feature type="chain" id="PRO_5046461353" description="F-box domain-containing protein" evidence="1">
    <location>
        <begin position="21"/>
        <end position="176"/>
    </location>
</feature>
<reference evidence="3 4" key="1">
    <citation type="journal article" date="2020" name="Fungal Divers.">
        <title>Resolving the Mortierellaceae phylogeny through synthesis of multi-gene phylogenetics and phylogenomics.</title>
        <authorList>
            <person name="Vandepol N."/>
            <person name="Liber J."/>
            <person name="Desiro A."/>
            <person name="Na H."/>
            <person name="Kennedy M."/>
            <person name="Barry K."/>
            <person name="Grigoriev I.V."/>
            <person name="Miller A.N."/>
            <person name="O'Donnell K."/>
            <person name="Stajich J.E."/>
            <person name="Bonito G."/>
        </authorList>
    </citation>
    <scope>NUCLEOTIDE SEQUENCE [LARGE SCALE GENOMIC DNA]</scope>
    <source>
        <strain evidence="3 4">AD045</strain>
    </source>
</reference>
<comment type="caution">
    <text evidence="3">The sequence shown here is derived from an EMBL/GenBank/DDBJ whole genome shotgun (WGS) entry which is preliminary data.</text>
</comment>
<protein>
    <recommendedName>
        <fullName evidence="2">F-box domain-containing protein</fullName>
    </recommendedName>
</protein>
<dbReference type="Pfam" id="PF00646">
    <property type="entry name" value="F-box"/>
    <property type="match status" value="1"/>
</dbReference>
<evidence type="ECO:0000259" key="2">
    <source>
        <dbReference type="Pfam" id="PF00646"/>
    </source>
</evidence>
<proteinExistence type="predicted"/>
<dbReference type="CDD" id="cd09917">
    <property type="entry name" value="F-box_SF"/>
    <property type="match status" value="1"/>
</dbReference>
<dbReference type="EMBL" id="JAAAIM010001474">
    <property type="protein sequence ID" value="KAG0278225.1"/>
    <property type="molecule type" value="Genomic_DNA"/>
</dbReference>
<dbReference type="Proteomes" id="UP001194696">
    <property type="component" value="Unassembled WGS sequence"/>
</dbReference>
<accession>A0ABQ7JKT6</accession>
<feature type="signal peptide" evidence="1">
    <location>
        <begin position="1"/>
        <end position="20"/>
    </location>
</feature>
<evidence type="ECO:0000256" key="1">
    <source>
        <dbReference type="SAM" id="SignalP"/>
    </source>
</evidence>
<organism evidence="3 4">
    <name type="scientific">Linnemannia gamsii</name>
    <dbReference type="NCBI Taxonomy" id="64522"/>
    <lineage>
        <taxon>Eukaryota</taxon>
        <taxon>Fungi</taxon>
        <taxon>Fungi incertae sedis</taxon>
        <taxon>Mucoromycota</taxon>
        <taxon>Mortierellomycotina</taxon>
        <taxon>Mortierellomycetes</taxon>
        <taxon>Mortierellales</taxon>
        <taxon>Mortierellaceae</taxon>
        <taxon>Linnemannia</taxon>
    </lineage>
</organism>
<gene>
    <name evidence="3" type="ORF">BGZ96_002490</name>
</gene>
<evidence type="ECO:0000313" key="3">
    <source>
        <dbReference type="EMBL" id="KAG0278225.1"/>
    </source>
</evidence>
<evidence type="ECO:0000313" key="4">
    <source>
        <dbReference type="Proteomes" id="UP001194696"/>
    </source>
</evidence>
<keyword evidence="1" id="KW-0732">Signal</keyword>
<dbReference type="InterPro" id="IPR001810">
    <property type="entry name" value="F-box_dom"/>
</dbReference>
<feature type="domain" description="F-box" evidence="2">
    <location>
        <begin position="13"/>
        <end position="46"/>
    </location>
</feature>
<sequence>MFSAVHLVFAITEMLELVLSFLDRHDLLLLMRTSRLLYTTIKPLHFRDIDLRATPSRRLAYSQKGLQALTRNAHLVKGIRLDDKFFDRYYDCLTIATASGHLKVGTTGTRAQRKDTPTTVNALFPSDVNASIPSAVNALGDVLFPRMTNLSRLDYNLPAPGKDWNNAEIRYPMKHA</sequence>
<name>A0ABQ7JKT6_9FUNG</name>
<keyword evidence="4" id="KW-1185">Reference proteome</keyword>